<name>A0AAV1YDD8_LUPLU</name>
<evidence type="ECO:0000313" key="3">
    <source>
        <dbReference type="Proteomes" id="UP001497480"/>
    </source>
</evidence>
<organism evidence="2 3">
    <name type="scientific">Lupinus luteus</name>
    <name type="common">European yellow lupine</name>
    <dbReference type="NCBI Taxonomy" id="3873"/>
    <lineage>
        <taxon>Eukaryota</taxon>
        <taxon>Viridiplantae</taxon>
        <taxon>Streptophyta</taxon>
        <taxon>Embryophyta</taxon>
        <taxon>Tracheophyta</taxon>
        <taxon>Spermatophyta</taxon>
        <taxon>Magnoliopsida</taxon>
        <taxon>eudicotyledons</taxon>
        <taxon>Gunneridae</taxon>
        <taxon>Pentapetalae</taxon>
        <taxon>rosids</taxon>
        <taxon>fabids</taxon>
        <taxon>Fabales</taxon>
        <taxon>Fabaceae</taxon>
        <taxon>Papilionoideae</taxon>
        <taxon>50 kb inversion clade</taxon>
        <taxon>genistoids sensu lato</taxon>
        <taxon>core genistoids</taxon>
        <taxon>Genisteae</taxon>
        <taxon>Lupinus</taxon>
    </lineage>
</organism>
<dbReference type="AlphaFoldDB" id="A0AAV1YDD8"/>
<dbReference type="EMBL" id="CAXHTB010000023">
    <property type="protein sequence ID" value="CAL0332047.1"/>
    <property type="molecule type" value="Genomic_DNA"/>
</dbReference>
<protein>
    <submittedName>
        <fullName evidence="2">Uncharacterized protein</fullName>
    </submittedName>
</protein>
<gene>
    <name evidence="2" type="ORF">LLUT_LOCUS33107</name>
</gene>
<evidence type="ECO:0000313" key="2">
    <source>
        <dbReference type="EMBL" id="CAL0332047.1"/>
    </source>
</evidence>
<evidence type="ECO:0000256" key="1">
    <source>
        <dbReference type="SAM" id="MobiDB-lite"/>
    </source>
</evidence>
<proteinExistence type="predicted"/>
<accession>A0AAV1YDD8</accession>
<keyword evidence="3" id="KW-1185">Reference proteome</keyword>
<sequence length="357" mass="40071">MDFFNLSRKELQFLSKKNKIPANQTNLAMAEALSSLPQVEGLDEILNPVEAYPNQFQDEKAIETPNIHHSRTSTRRKDVSVAVPASAKHSISTRRKKDALVESDEKPIDNMLKTPAAPTTATRQYNTRRSTRFLEKNLSKMSLIDTEDFVQSVKFDEVSQQTQDSVEPEQRDSDLIEVKEVHEDNETDIVEPEDSTAPMEVTNQDIDAFNSPVEVPDDASIEVTDNQGHNEVADLTVEVPVDASTETINTLVDADVIVPEEIAITEQESSIETMKTNDIPIQAFVADELEPKEIVDEHMEEEDKNIMKENSLQEMSIAQLKKMLKNLTLDGKAKEMVVKRTALQPLAENKMIGGETH</sequence>
<reference evidence="2 3" key="1">
    <citation type="submission" date="2024-03" db="EMBL/GenBank/DDBJ databases">
        <authorList>
            <person name="Martinez-Hernandez J."/>
        </authorList>
    </citation>
    <scope>NUCLEOTIDE SEQUENCE [LARGE SCALE GENOMIC DNA]</scope>
</reference>
<feature type="region of interest" description="Disordered" evidence="1">
    <location>
        <begin position="68"/>
        <end position="100"/>
    </location>
</feature>
<dbReference type="Proteomes" id="UP001497480">
    <property type="component" value="Unassembled WGS sequence"/>
</dbReference>
<comment type="caution">
    <text evidence="2">The sequence shown here is derived from an EMBL/GenBank/DDBJ whole genome shotgun (WGS) entry which is preliminary data.</text>
</comment>
<dbReference type="PANTHER" id="PTHR33621">
    <property type="entry name" value="ASPARTIC/GLUTAMIC ACID-RICH PROTEIN"/>
    <property type="match status" value="1"/>
</dbReference>
<dbReference type="PANTHER" id="PTHR33621:SF2">
    <property type="entry name" value="RIBOSOMAL L1 DOMAIN-CONTAINING PROTEIN"/>
    <property type="match status" value="1"/>
</dbReference>